<evidence type="ECO:0000259" key="3">
    <source>
        <dbReference type="PROSITE" id="PS51677"/>
    </source>
</evidence>
<dbReference type="CDD" id="cd10944">
    <property type="entry name" value="CE4_SmPgdA_like"/>
    <property type="match status" value="1"/>
</dbReference>
<dbReference type="InterPro" id="IPR002509">
    <property type="entry name" value="NODB_dom"/>
</dbReference>
<dbReference type="InterPro" id="IPR050248">
    <property type="entry name" value="Polysacc_deacetylase_ArnD"/>
</dbReference>
<dbReference type="EMBL" id="FOOE01000005">
    <property type="protein sequence ID" value="SFF65337.1"/>
    <property type="molecule type" value="Genomic_DNA"/>
</dbReference>
<dbReference type="GO" id="GO:0016020">
    <property type="term" value="C:membrane"/>
    <property type="evidence" value="ECO:0007669"/>
    <property type="project" value="TreeGrafter"/>
</dbReference>
<organism evidence="4 5">
    <name type="scientific">Clostridium cadaveris</name>
    <dbReference type="NCBI Taxonomy" id="1529"/>
    <lineage>
        <taxon>Bacteria</taxon>
        <taxon>Bacillati</taxon>
        <taxon>Bacillota</taxon>
        <taxon>Clostridia</taxon>
        <taxon>Eubacteriales</taxon>
        <taxon>Clostridiaceae</taxon>
        <taxon>Clostridium</taxon>
    </lineage>
</organism>
<dbReference type="SUPFAM" id="SSF88713">
    <property type="entry name" value="Glycoside hydrolase/deacetylase"/>
    <property type="match status" value="1"/>
</dbReference>
<dbReference type="PROSITE" id="PS51677">
    <property type="entry name" value="NODB"/>
    <property type="match status" value="1"/>
</dbReference>
<dbReference type="PANTHER" id="PTHR10587:SF133">
    <property type="entry name" value="CHITIN DEACETYLASE 1-RELATED"/>
    <property type="match status" value="1"/>
</dbReference>
<keyword evidence="2" id="KW-0378">Hydrolase</keyword>
<dbReference type="Proteomes" id="UP000182135">
    <property type="component" value="Unassembled WGS sequence"/>
</dbReference>
<sequence>MKEKRCKVLNFFVAVIIVLGGTFFMFSYMDNVTVFAKDNITASNEEREENENKGSDNKTEERFPASYGRDIVKRRVSKDGKRIVFLTFDDGPSLKNTPKILDVLDKNSIKGTFFLIGKTVDQGGEYAEIVRRMHKEGHAICSHGYTHSGKNLYPNGVVNVDHLLKEIDDTDNAISKALGFDYKCKMFRFPYGEVTRIYKHDRNINKAIDILGEHGITSIDWNSLTEDAVGNKKSKQQLMNNLKKTSKGKDKIVVLLHDSEDREDTANMIQDIINYFRSQGYSFGAFDI</sequence>
<proteinExistence type="predicted"/>
<dbReference type="STRING" id="1529.SAMN04487885_105138"/>
<dbReference type="Pfam" id="PF01522">
    <property type="entry name" value="Polysacc_deac_1"/>
    <property type="match status" value="1"/>
</dbReference>
<keyword evidence="1" id="KW-0479">Metal-binding</keyword>
<evidence type="ECO:0000256" key="1">
    <source>
        <dbReference type="ARBA" id="ARBA00022723"/>
    </source>
</evidence>
<keyword evidence="5" id="KW-1185">Reference proteome</keyword>
<evidence type="ECO:0000256" key="2">
    <source>
        <dbReference type="ARBA" id="ARBA00022801"/>
    </source>
</evidence>
<name>A0A1I2KJA2_9CLOT</name>
<dbReference type="GeneID" id="90543905"/>
<feature type="domain" description="NodB homology" evidence="3">
    <location>
        <begin position="82"/>
        <end position="284"/>
    </location>
</feature>
<reference evidence="4 5" key="1">
    <citation type="submission" date="2016-10" db="EMBL/GenBank/DDBJ databases">
        <authorList>
            <person name="de Groot N.N."/>
        </authorList>
    </citation>
    <scope>NUCLEOTIDE SEQUENCE [LARGE SCALE GENOMIC DNA]</scope>
    <source>
        <strain evidence="4 5">NLAE-zl-G419</strain>
    </source>
</reference>
<dbReference type="GO" id="GO:0005975">
    <property type="term" value="P:carbohydrate metabolic process"/>
    <property type="evidence" value="ECO:0007669"/>
    <property type="project" value="InterPro"/>
</dbReference>
<dbReference type="PANTHER" id="PTHR10587">
    <property type="entry name" value="GLYCOSYL TRANSFERASE-RELATED"/>
    <property type="match status" value="1"/>
</dbReference>
<dbReference type="GO" id="GO:0016810">
    <property type="term" value="F:hydrolase activity, acting on carbon-nitrogen (but not peptide) bonds"/>
    <property type="evidence" value="ECO:0007669"/>
    <property type="project" value="InterPro"/>
</dbReference>
<dbReference type="RefSeq" id="WP_051196124.1">
    <property type="nucleotide sequence ID" value="NZ_CP076620.1"/>
</dbReference>
<dbReference type="GO" id="GO:0046872">
    <property type="term" value="F:metal ion binding"/>
    <property type="evidence" value="ECO:0007669"/>
    <property type="project" value="UniProtKB-KW"/>
</dbReference>
<gene>
    <name evidence="4" type="ORF">SAMN04487885_105138</name>
</gene>
<accession>A0A1I2KJA2</accession>
<dbReference type="InterPro" id="IPR011330">
    <property type="entry name" value="Glyco_hydro/deAcase_b/a-brl"/>
</dbReference>
<dbReference type="AlphaFoldDB" id="A0A1I2KJA2"/>
<dbReference type="eggNOG" id="COG0726">
    <property type="taxonomic scope" value="Bacteria"/>
</dbReference>
<evidence type="ECO:0000313" key="4">
    <source>
        <dbReference type="EMBL" id="SFF65337.1"/>
    </source>
</evidence>
<protein>
    <submittedName>
        <fullName evidence="4">Peptidoglycan/xylan/chitin deacetylase, PgdA/CDA1 family</fullName>
    </submittedName>
</protein>
<evidence type="ECO:0000313" key="5">
    <source>
        <dbReference type="Proteomes" id="UP000182135"/>
    </source>
</evidence>
<dbReference type="Gene3D" id="3.20.20.370">
    <property type="entry name" value="Glycoside hydrolase/deacetylase"/>
    <property type="match status" value="1"/>
</dbReference>